<feature type="compositionally biased region" description="Basic and acidic residues" evidence="1">
    <location>
        <begin position="147"/>
        <end position="159"/>
    </location>
</feature>
<dbReference type="SUPFAM" id="SSF143865">
    <property type="entry name" value="CorA soluble domain-like"/>
    <property type="match status" value="1"/>
</dbReference>
<feature type="region of interest" description="Disordered" evidence="1">
    <location>
        <begin position="549"/>
        <end position="573"/>
    </location>
</feature>
<feature type="transmembrane region" description="Helical" evidence="2">
    <location>
        <begin position="776"/>
        <end position="794"/>
    </location>
</feature>
<organism evidence="3">
    <name type="scientific">Rhodotorula toruloides</name>
    <name type="common">Yeast</name>
    <name type="synonym">Rhodosporidium toruloides</name>
    <dbReference type="NCBI Taxonomy" id="5286"/>
    <lineage>
        <taxon>Eukaryota</taxon>
        <taxon>Fungi</taxon>
        <taxon>Dikarya</taxon>
        <taxon>Basidiomycota</taxon>
        <taxon>Pucciniomycotina</taxon>
        <taxon>Microbotryomycetes</taxon>
        <taxon>Sporidiobolales</taxon>
        <taxon>Sporidiobolaceae</taxon>
        <taxon>Rhodotorula</taxon>
    </lineage>
</organism>
<feature type="compositionally biased region" description="Basic and acidic residues" evidence="1">
    <location>
        <begin position="18"/>
        <end position="44"/>
    </location>
</feature>
<dbReference type="GO" id="GO:0016020">
    <property type="term" value="C:membrane"/>
    <property type="evidence" value="ECO:0007669"/>
    <property type="project" value="TreeGrafter"/>
</dbReference>
<feature type="transmembrane region" description="Helical" evidence="2">
    <location>
        <begin position="997"/>
        <end position="1022"/>
    </location>
</feature>
<dbReference type="Gene3D" id="3.30.460.20">
    <property type="entry name" value="CorA soluble domain-like"/>
    <property type="match status" value="1"/>
</dbReference>
<feature type="compositionally biased region" description="Low complexity" evidence="1">
    <location>
        <begin position="238"/>
        <end position="277"/>
    </location>
</feature>
<feature type="compositionally biased region" description="Low complexity" evidence="1">
    <location>
        <begin position="341"/>
        <end position="360"/>
    </location>
</feature>
<dbReference type="PANTHER" id="PTHR21535:SF90">
    <property type="entry name" value="CORA METAL ION TRANSPORTER"/>
    <property type="match status" value="1"/>
</dbReference>
<dbReference type="AlphaFoldDB" id="A0A061AEW0"/>
<feature type="compositionally biased region" description="Basic residues" evidence="1">
    <location>
        <begin position="218"/>
        <end position="237"/>
    </location>
</feature>
<dbReference type="GO" id="GO:0010961">
    <property type="term" value="P:intracellular magnesium ion homeostasis"/>
    <property type="evidence" value="ECO:0007669"/>
    <property type="project" value="TreeGrafter"/>
</dbReference>
<reference evidence="3" key="1">
    <citation type="journal article" date="2014" name="Genome Announc.">
        <title>Draft genome sequence of Rhodosporidium toruloides CECT1137, an oleaginous yeast of biotechnological interest.</title>
        <authorList>
            <person name="Morin N."/>
            <person name="Calcas X."/>
            <person name="Devillers H."/>
            <person name="Durrens P."/>
            <person name="Sherman D.J."/>
            <person name="Nicaud J.-M."/>
            <person name="Neuveglise C."/>
        </authorList>
    </citation>
    <scope>NUCLEOTIDE SEQUENCE</scope>
    <source>
        <strain evidence="3">CECT1137</strain>
    </source>
</reference>
<feature type="region of interest" description="Disordered" evidence="1">
    <location>
        <begin position="1"/>
        <end position="68"/>
    </location>
</feature>
<evidence type="ECO:0000256" key="2">
    <source>
        <dbReference type="SAM" id="Phobius"/>
    </source>
</evidence>
<name>A0A061AEW0_RHOTO</name>
<feature type="transmembrane region" description="Helical" evidence="2">
    <location>
        <begin position="956"/>
        <end position="977"/>
    </location>
</feature>
<feature type="compositionally biased region" description="Acidic residues" evidence="1">
    <location>
        <begin position="297"/>
        <end position="307"/>
    </location>
</feature>
<accession>A0A061AEW0</accession>
<keyword evidence="2" id="KW-0472">Membrane</keyword>
<feature type="compositionally biased region" description="Basic residues" evidence="1">
    <location>
        <begin position="195"/>
        <end position="204"/>
    </location>
</feature>
<dbReference type="Gene3D" id="1.20.58.340">
    <property type="entry name" value="Magnesium transport protein CorA, transmembrane region"/>
    <property type="match status" value="3"/>
</dbReference>
<feature type="compositionally biased region" description="Low complexity" evidence="1">
    <location>
        <begin position="549"/>
        <end position="562"/>
    </location>
</feature>
<feature type="region of interest" description="Disordered" evidence="1">
    <location>
        <begin position="447"/>
        <end position="473"/>
    </location>
</feature>
<protein>
    <submittedName>
        <fullName evidence="3">RHTO0S01e14334g1_1</fullName>
    </submittedName>
</protein>
<feature type="region of interest" description="Disordered" evidence="1">
    <location>
        <begin position="289"/>
        <end position="316"/>
    </location>
</feature>
<sequence>MDSMELGELGAATLGSRLSEERRATREGDDARETAEQQDVRDSLEGDMGVGRLDAASPGIAARPPRPDFIDLALPDLHLPDPALEVPAAASVLGRSDLRKRPSNPSTVPASSPPLRTHFHLSGSPPLPSSVPLRPILQNPTSPSTRPADHVGPRPHLPERPSSPTFASREDDEPHPEGLPHRERRTPHPLYTPAPRKRRRRRRKAESVASGRTGKSSRSARSKVKHALRKVRRRARRTSMATGASVTSGSSSSSSSTTTTTTSGSSRSSTAGSTRSSSTWAGWRFWRNSSSGSSSSGDDDSDTDSEWDPPTPHFTLLTPILSRPTLAYPAHLFSGATGSTMPTPAAATPGPASGFATPGPSDSPSAPVFELSTSSNLGPALERLQAFWSERQQEDGLAGDIGAGVAGAATQPVPTDEASYFPDNPTAYVEEGQGNGYANDAAMPAVTPGVSGGPSNKRLRGQQRTARAEERRLGKNRALENGPAWWLDIMCPSVADMRELRKLVPLHPLTIEDILHQETREKMESFAGLGYYFIVFRALDESYFRYTSPSVSATSSPSTSAADESDGTTETAEKADAASLAAMGFSSGRRGRVDIVEGVGGKEGVEGVGVGAINLYLIVFGDGIISFHFEPIDQHIERVQGKLQQFGISRNFSSRKGLQPPHPPTRSAHSFSRADWIAYSLMDSMVDAFFPLMDFIEGESNEVDAYLADPRDQHSVNPKLALSGVGVVAGRKIFDESVVSIVVEEPADGDKDKLESDASVASIKRATVTRRAPTTVFRFLPIVPLPGGLLRILPRSWTRQTTRKFASTMLVDHEGIELQTLSRQTPVDAGFVPPAMRVSDHRLVSSSKFDRAVMLKRITDVRRLVVGLSRLLGPKTDVVRGLRKRTMEENLGLFKGDVKHDIAVYLGDLQDHIVAMQQSLVFYDAILAHDHPAYLSVLRLSLEHAKRGTDMALVKLYIVTLTFLPINIVTSLFSINPHRPQNGDENHLNPDGTPAPYTWFGGVIVIVFAVAVLIWAFVWFIFRSSRRARKKRGSPMR</sequence>
<dbReference type="PANTHER" id="PTHR21535">
    <property type="entry name" value="MAGNESIUM AND COBALT TRANSPORT PROTEIN/MITOCHONDRIAL IMPORT INNER MEMBRANE TRANSLOCASE SUBUNIT TIM8"/>
    <property type="match status" value="1"/>
</dbReference>
<feature type="region of interest" description="Disordered" evidence="1">
    <location>
        <begin position="341"/>
        <end position="370"/>
    </location>
</feature>
<dbReference type="InterPro" id="IPR044089">
    <property type="entry name" value="Alr1-like"/>
</dbReference>
<dbReference type="InterPro" id="IPR045861">
    <property type="entry name" value="CorA_cytoplasmic_dom"/>
</dbReference>
<dbReference type="OrthoDB" id="29879at2759"/>
<keyword evidence="2" id="KW-1133">Transmembrane helix</keyword>
<evidence type="ECO:0000256" key="1">
    <source>
        <dbReference type="SAM" id="MobiDB-lite"/>
    </source>
</evidence>
<dbReference type="CDD" id="cd12829">
    <property type="entry name" value="Alr1p-like"/>
    <property type="match status" value="1"/>
</dbReference>
<dbReference type="GO" id="GO:0015095">
    <property type="term" value="F:magnesium ion transmembrane transporter activity"/>
    <property type="evidence" value="ECO:0007669"/>
    <property type="project" value="InterPro"/>
</dbReference>
<keyword evidence="2" id="KW-0812">Transmembrane</keyword>
<proteinExistence type="predicted"/>
<feature type="region of interest" description="Disordered" evidence="1">
    <location>
        <begin position="94"/>
        <end position="277"/>
    </location>
</feature>
<dbReference type="EMBL" id="LK052936">
    <property type="protein sequence ID" value="CDR36104.1"/>
    <property type="molecule type" value="Genomic_DNA"/>
</dbReference>
<evidence type="ECO:0000313" key="3">
    <source>
        <dbReference type="EMBL" id="CDR36104.1"/>
    </source>
</evidence>
<gene>
    <name evidence="3" type="ORF">RHTO0S_01e14334g</name>
</gene>